<proteinExistence type="predicted"/>
<accession>A0ACB8RGK8</accession>
<keyword evidence="2" id="KW-1185">Reference proteome</keyword>
<dbReference type="EMBL" id="MU276031">
    <property type="protein sequence ID" value="KAI0043147.1"/>
    <property type="molecule type" value="Genomic_DNA"/>
</dbReference>
<gene>
    <name evidence="1" type="ORF">FA95DRAFT_1575300</name>
</gene>
<protein>
    <submittedName>
        <fullName evidence="1">Uncharacterized protein</fullName>
    </submittedName>
</protein>
<evidence type="ECO:0000313" key="1">
    <source>
        <dbReference type="EMBL" id="KAI0043147.1"/>
    </source>
</evidence>
<evidence type="ECO:0000313" key="2">
    <source>
        <dbReference type="Proteomes" id="UP000814033"/>
    </source>
</evidence>
<reference evidence="1" key="1">
    <citation type="submission" date="2021-02" db="EMBL/GenBank/DDBJ databases">
        <authorList>
            <consortium name="DOE Joint Genome Institute"/>
            <person name="Ahrendt S."/>
            <person name="Looney B.P."/>
            <person name="Miyauchi S."/>
            <person name="Morin E."/>
            <person name="Drula E."/>
            <person name="Courty P.E."/>
            <person name="Chicoki N."/>
            <person name="Fauchery L."/>
            <person name="Kohler A."/>
            <person name="Kuo A."/>
            <person name="Labutti K."/>
            <person name="Pangilinan J."/>
            <person name="Lipzen A."/>
            <person name="Riley R."/>
            <person name="Andreopoulos W."/>
            <person name="He G."/>
            <person name="Johnson J."/>
            <person name="Barry K.W."/>
            <person name="Grigoriev I.V."/>
            <person name="Nagy L."/>
            <person name="Hibbett D."/>
            <person name="Henrissat B."/>
            <person name="Matheny P.B."/>
            <person name="Labbe J."/>
            <person name="Martin F."/>
        </authorList>
    </citation>
    <scope>NUCLEOTIDE SEQUENCE</scope>
    <source>
        <strain evidence="1">FP105234-sp</strain>
    </source>
</reference>
<dbReference type="Proteomes" id="UP000814033">
    <property type="component" value="Unassembled WGS sequence"/>
</dbReference>
<organism evidence="1 2">
    <name type="scientific">Auriscalpium vulgare</name>
    <dbReference type="NCBI Taxonomy" id="40419"/>
    <lineage>
        <taxon>Eukaryota</taxon>
        <taxon>Fungi</taxon>
        <taxon>Dikarya</taxon>
        <taxon>Basidiomycota</taxon>
        <taxon>Agaricomycotina</taxon>
        <taxon>Agaricomycetes</taxon>
        <taxon>Russulales</taxon>
        <taxon>Auriscalpiaceae</taxon>
        <taxon>Auriscalpium</taxon>
    </lineage>
</organism>
<name>A0ACB8RGK8_9AGAM</name>
<reference evidence="1" key="2">
    <citation type="journal article" date="2022" name="New Phytol.">
        <title>Evolutionary transition to the ectomycorrhizal habit in the genomes of a hyperdiverse lineage of mushroom-forming fungi.</title>
        <authorList>
            <person name="Looney B."/>
            <person name="Miyauchi S."/>
            <person name="Morin E."/>
            <person name="Drula E."/>
            <person name="Courty P.E."/>
            <person name="Kohler A."/>
            <person name="Kuo A."/>
            <person name="LaButti K."/>
            <person name="Pangilinan J."/>
            <person name="Lipzen A."/>
            <person name="Riley R."/>
            <person name="Andreopoulos W."/>
            <person name="He G."/>
            <person name="Johnson J."/>
            <person name="Nolan M."/>
            <person name="Tritt A."/>
            <person name="Barry K.W."/>
            <person name="Grigoriev I.V."/>
            <person name="Nagy L.G."/>
            <person name="Hibbett D."/>
            <person name="Henrissat B."/>
            <person name="Matheny P.B."/>
            <person name="Labbe J."/>
            <person name="Martin F.M."/>
        </authorList>
    </citation>
    <scope>NUCLEOTIDE SEQUENCE</scope>
    <source>
        <strain evidence="1">FP105234-sp</strain>
    </source>
</reference>
<sequence length="187" mass="22106">MTSTDATAAPRPARTLEDVLWVPPPQPEWMNEWTAHESPETTQGYLEFLDQTTAEQQPMDQLPRKYDTKYNKSAPLLHFGFIVPYRRMAEYALEEDILPPDFKPEFYFSASGHVLDHLRELSGCPHLYLAEPWCEYRPEVVVALYSNRNMRKRQYIDEHEKLVVDVIQEELALQDHAKWYWDVEPYC</sequence>
<comment type="caution">
    <text evidence="1">The sequence shown here is derived from an EMBL/GenBank/DDBJ whole genome shotgun (WGS) entry which is preliminary data.</text>
</comment>